<evidence type="ECO:0000313" key="2">
    <source>
        <dbReference type="Proteomes" id="UP000018747"/>
    </source>
</evidence>
<sequence length="69" mass="8234">MDCFRNSDTGETDSYHARRRNFGHSLSQRIFPGGKVSFFVPFFQSRFFSPRENYYKLNLIYKLEVDLEA</sequence>
<keyword evidence="2" id="KW-1185">Reference proteome</keyword>
<comment type="caution">
    <text evidence="1">The sequence shown here is derived from an EMBL/GenBank/DDBJ whole genome shotgun (WGS) entry which is preliminary data.</text>
</comment>
<organism evidence="1 2">
    <name type="scientific">Leptospira alexanderi serovar Manhao 3 str. L 60</name>
    <dbReference type="NCBI Taxonomy" id="1049759"/>
    <lineage>
        <taxon>Bacteria</taxon>
        <taxon>Pseudomonadati</taxon>
        <taxon>Spirochaetota</taxon>
        <taxon>Spirochaetia</taxon>
        <taxon>Leptospirales</taxon>
        <taxon>Leptospiraceae</taxon>
        <taxon>Leptospira</taxon>
    </lineage>
</organism>
<dbReference type="Proteomes" id="UP000018747">
    <property type="component" value="Unassembled WGS sequence"/>
</dbReference>
<dbReference type="EMBL" id="AHMT02000040">
    <property type="protein sequence ID" value="EQA62003.1"/>
    <property type="molecule type" value="Genomic_DNA"/>
</dbReference>
<evidence type="ECO:0000313" key="1">
    <source>
        <dbReference type="EMBL" id="EQA62003.1"/>
    </source>
</evidence>
<gene>
    <name evidence="1" type="ORF">LEP1GSC062_1985</name>
</gene>
<protein>
    <submittedName>
        <fullName evidence="1">Uncharacterized protein</fullName>
    </submittedName>
</protein>
<name>V6ICQ8_9LEPT</name>
<proteinExistence type="predicted"/>
<dbReference type="AlphaFoldDB" id="V6ICQ8"/>
<accession>V6ICQ8</accession>
<reference evidence="1" key="1">
    <citation type="submission" date="2013-05" db="EMBL/GenBank/DDBJ databases">
        <authorList>
            <person name="Harkins D.M."/>
            <person name="Durkin A.S."/>
            <person name="Brinkac L.M."/>
            <person name="Haft D.H."/>
            <person name="Selengut J.D."/>
            <person name="Sanka R."/>
            <person name="DePew J."/>
            <person name="Purushe J."/>
            <person name="Hartskeerl R.A."/>
            <person name="Ahmed A."/>
            <person name="van der Linden H."/>
            <person name="Goris M.G.A."/>
            <person name="Vinetz J.M."/>
            <person name="Sutton G.G."/>
            <person name="Nierman W.C."/>
            <person name="Fouts D.E."/>
        </authorList>
    </citation>
    <scope>NUCLEOTIDE SEQUENCE [LARGE SCALE GENOMIC DNA]</scope>
    <source>
        <strain evidence="1">L 60</strain>
    </source>
</reference>